<keyword evidence="2" id="KW-1133">Transmembrane helix</keyword>
<feature type="compositionally biased region" description="Basic and acidic residues" evidence="1">
    <location>
        <begin position="73"/>
        <end position="82"/>
    </location>
</feature>
<evidence type="ECO:0000313" key="3">
    <source>
        <dbReference type="EMBL" id="VDD91860.1"/>
    </source>
</evidence>
<keyword evidence="2" id="KW-0472">Membrane</keyword>
<keyword evidence="4" id="KW-1185">Reference proteome</keyword>
<sequence>MLNIFIFMYILTYLFVYLHLYLYLNVFGFYIASAAVNATPEPRSLPSSNSPAVENGPERRSIEIEPGVVTKMPEADAKHGPDWKASNSET</sequence>
<proteinExistence type="predicted"/>
<feature type="transmembrane region" description="Helical" evidence="2">
    <location>
        <begin position="6"/>
        <end position="24"/>
    </location>
</feature>
<gene>
    <name evidence="3" type="ORF">EVEC_LOCUS6611</name>
</gene>
<dbReference type="Proteomes" id="UP000274131">
    <property type="component" value="Unassembled WGS sequence"/>
</dbReference>
<feature type="region of interest" description="Disordered" evidence="1">
    <location>
        <begin position="40"/>
        <end position="90"/>
    </location>
</feature>
<name>A0A0N4V9H6_ENTVE</name>
<accession>A0A0N4V9H6</accession>
<dbReference type="WBParaSite" id="EVEC_0000709001-mRNA-1">
    <property type="protein sequence ID" value="EVEC_0000709001-mRNA-1"/>
    <property type="gene ID" value="EVEC_0000709001"/>
</dbReference>
<reference evidence="3 4" key="2">
    <citation type="submission" date="2018-10" db="EMBL/GenBank/DDBJ databases">
        <authorList>
            <consortium name="Pathogen Informatics"/>
        </authorList>
    </citation>
    <scope>NUCLEOTIDE SEQUENCE [LARGE SCALE GENOMIC DNA]</scope>
</reference>
<dbReference type="EMBL" id="UXUI01008581">
    <property type="protein sequence ID" value="VDD91860.1"/>
    <property type="molecule type" value="Genomic_DNA"/>
</dbReference>
<protein>
    <submittedName>
        <fullName evidence="3 5">Uncharacterized protein</fullName>
    </submittedName>
</protein>
<keyword evidence="2" id="KW-0812">Transmembrane</keyword>
<evidence type="ECO:0000256" key="1">
    <source>
        <dbReference type="SAM" id="MobiDB-lite"/>
    </source>
</evidence>
<dbReference type="AlphaFoldDB" id="A0A0N4V9H6"/>
<reference evidence="5" key="1">
    <citation type="submission" date="2017-02" db="UniProtKB">
        <authorList>
            <consortium name="WormBaseParasite"/>
        </authorList>
    </citation>
    <scope>IDENTIFICATION</scope>
</reference>
<evidence type="ECO:0000313" key="5">
    <source>
        <dbReference type="WBParaSite" id="EVEC_0000709001-mRNA-1"/>
    </source>
</evidence>
<organism evidence="5">
    <name type="scientific">Enterobius vermicularis</name>
    <name type="common">Human pinworm</name>
    <dbReference type="NCBI Taxonomy" id="51028"/>
    <lineage>
        <taxon>Eukaryota</taxon>
        <taxon>Metazoa</taxon>
        <taxon>Ecdysozoa</taxon>
        <taxon>Nematoda</taxon>
        <taxon>Chromadorea</taxon>
        <taxon>Rhabditida</taxon>
        <taxon>Spirurina</taxon>
        <taxon>Oxyuridomorpha</taxon>
        <taxon>Oxyuroidea</taxon>
        <taxon>Oxyuridae</taxon>
        <taxon>Enterobius</taxon>
    </lineage>
</organism>
<evidence type="ECO:0000256" key="2">
    <source>
        <dbReference type="SAM" id="Phobius"/>
    </source>
</evidence>
<evidence type="ECO:0000313" key="4">
    <source>
        <dbReference type="Proteomes" id="UP000274131"/>
    </source>
</evidence>